<dbReference type="AlphaFoldDB" id="A0A317PVK2"/>
<gene>
    <name evidence="2" type="ORF">DFR52_1011001</name>
</gene>
<keyword evidence="3" id="KW-1185">Reference proteome</keyword>
<dbReference type="Pfam" id="PF01755">
    <property type="entry name" value="Glyco_transf_25"/>
    <property type="match status" value="1"/>
</dbReference>
<protein>
    <submittedName>
        <fullName evidence="2">Glycosyl transferase family 25</fullName>
    </submittedName>
</protein>
<comment type="caution">
    <text evidence="2">The sequence shown here is derived from an EMBL/GenBank/DDBJ whole genome shotgun (WGS) entry which is preliminary data.</text>
</comment>
<proteinExistence type="predicted"/>
<dbReference type="InterPro" id="IPR002654">
    <property type="entry name" value="Glyco_trans_25"/>
</dbReference>
<feature type="domain" description="Glycosyl transferase family 25" evidence="1">
    <location>
        <begin position="33"/>
        <end position="82"/>
    </location>
</feature>
<organism evidence="2 3">
    <name type="scientific">Hoeflea marina</name>
    <dbReference type="NCBI Taxonomy" id="274592"/>
    <lineage>
        <taxon>Bacteria</taxon>
        <taxon>Pseudomonadati</taxon>
        <taxon>Pseudomonadota</taxon>
        <taxon>Alphaproteobacteria</taxon>
        <taxon>Hyphomicrobiales</taxon>
        <taxon>Rhizobiaceae</taxon>
        <taxon>Hoeflea</taxon>
    </lineage>
</organism>
<evidence type="ECO:0000313" key="2">
    <source>
        <dbReference type="EMBL" id="PWW04306.1"/>
    </source>
</evidence>
<dbReference type="GO" id="GO:0016740">
    <property type="term" value="F:transferase activity"/>
    <property type="evidence" value="ECO:0007669"/>
    <property type="project" value="UniProtKB-KW"/>
</dbReference>
<accession>A0A317PVK2</accession>
<name>A0A317PVK2_9HYPH</name>
<reference evidence="2 3" key="1">
    <citation type="submission" date="2018-05" db="EMBL/GenBank/DDBJ databases">
        <title>Genomic Encyclopedia of Type Strains, Phase IV (KMG-IV): sequencing the most valuable type-strain genomes for metagenomic binning, comparative biology and taxonomic classification.</title>
        <authorList>
            <person name="Goeker M."/>
        </authorList>
    </citation>
    <scope>NUCLEOTIDE SEQUENCE [LARGE SCALE GENOMIC DNA]</scope>
    <source>
        <strain evidence="2 3">DSM 16791</strain>
    </source>
</reference>
<sequence length="129" mass="14203">MRRIGSNLGIEWEVVPATDAASPGSHRRSADPEGQFTPTEVACFLSHRRTWSMIADGDDPLGAVFEDDIHCAPDLKEFLQQLPAPDLPVIYRLEASPLVTEISRRPDVRVGKRALHRHQGGCLARPPSA</sequence>
<dbReference type="OrthoDB" id="259382at2"/>
<dbReference type="EMBL" id="QGTR01000001">
    <property type="protein sequence ID" value="PWW04306.1"/>
    <property type="molecule type" value="Genomic_DNA"/>
</dbReference>
<evidence type="ECO:0000313" key="3">
    <source>
        <dbReference type="Proteomes" id="UP000246352"/>
    </source>
</evidence>
<evidence type="ECO:0000259" key="1">
    <source>
        <dbReference type="Pfam" id="PF01755"/>
    </source>
</evidence>
<dbReference type="Proteomes" id="UP000246352">
    <property type="component" value="Unassembled WGS sequence"/>
</dbReference>
<keyword evidence="2" id="KW-0808">Transferase</keyword>